<dbReference type="Proteomes" id="UP001501470">
    <property type="component" value="Unassembled WGS sequence"/>
</dbReference>
<organism evidence="1 2">
    <name type="scientific">Dactylosporangium maewongense</name>
    <dbReference type="NCBI Taxonomy" id="634393"/>
    <lineage>
        <taxon>Bacteria</taxon>
        <taxon>Bacillati</taxon>
        <taxon>Actinomycetota</taxon>
        <taxon>Actinomycetes</taxon>
        <taxon>Micromonosporales</taxon>
        <taxon>Micromonosporaceae</taxon>
        <taxon>Dactylosporangium</taxon>
    </lineage>
</organism>
<keyword evidence="2" id="KW-1185">Reference proteome</keyword>
<accession>A0ABP4NTA0</accession>
<evidence type="ECO:0000313" key="1">
    <source>
        <dbReference type="EMBL" id="GAA1567307.1"/>
    </source>
</evidence>
<protein>
    <recommendedName>
        <fullName evidence="3">Alcohol dehydrogenase</fullName>
    </recommendedName>
</protein>
<dbReference type="EMBL" id="BAAAQD010000038">
    <property type="protein sequence ID" value="GAA1567307.1"/>
    <property type="molecule type" value="Genomic_DNA"/>
</dbReference>
<proteinExistence type="predicted"/>
<reference evidence="2" key="1">
    <citation type="journal article" date="2019" name="Int. J. Syst. Evol. Microbiol.">
        <title>The Global Catalogue of Microorganisms (GCM) 10K type strain sequencing project: providing services to taxonomists for standard genome sequencing and annotation.</title>
        <authorList>
            <consortium name="The Broad Institute Genomics Platform"/>
            <consortium name="The Broad Institute Genome Sequencing Center for Infectious Disease"/>
            <person name="Wu L."/>
            <person name="Ma J."/>
        </authorList>
    </citation>
    <scope>NUCLEOTIDE SEQUENCE [LARGE SCALE GENOMIC DNA]</scope>
    <source>
        <strain evidence="2">JCM 15933</strain>
    </source>
</reference>
<gene>
    <name evidence="1" type="ORF">GCM10009827_106310</name>
</gene>
<name>A0ABP4NTA0_9ACTN</name>
<evidence type="ECO:0008006" key="3">
    <source>
        <dbReference type="Google" id="ProtNLM"/>
    </source>
</evidence>
<comment type="caution">
    <text evidence="1">The sequence shown here is derived from an EMBL/GenBank/DDBJ whole genome shotgun (WGS) entry which is preliminary data.</text>
</comment>
<sequence>MAKGKLKTEHLATHTMPLEQGPTGYDIFKDKKDGCVRTVFVP</sequence>
<evidence type="ECO:0000313" key="2">
    <source>
        <dbReference type="Proteomes" id="UP001501470"/>
    </source>
</evidence>